<protein>
    <recommendedName>
        <fullName evidence="1">Reverse transcriptase Ty1/copia-type domain-containing protein</fullName>
    </recommendedName>
</protein>
<evidence type="ECO:0000313" key="2">
    <source>
        <dbReference type="EMBL" id="KAL3681776.1"/>
    </source>
</evidence>
<gene>
    <name evidence="2" type="ORF">R1sor_024732</name>
</gene>
<proteinExistence type="predicted"/>
<dbReference type="EMBL" id="JBJQOH010000007">
    <property type="protein sequence ID" value="KAL3681776.1"/>
    <property type="molecule type" value="Genomic_DNA"/>
</dbReference>
<dbReference type="SUPFAM" id="SSF56672">
    <property type="entry name" value="DNA/RNA polymerases"/>
    <property type="match status" value="1"/>
</dbReference>
<dbReference type="Proteomes" id="UP001633002">
    <property type="component" value="Unassembled WGS sequence"/>
</dbReference>
<evidence type="ECO:0000313" key="3">
    <source>
        <dbReference type="Proteomes" id="UP001633002"/>
    </source>
</evidence>
<dbReference type="AlphaFoldDB" id="A0ABD3GVF4"/>
<comment type="caution">
    <text evidence="2">The sequence shown here is derived from an EMBL/GenBank/DDBJ whole genome shotgun (WGS) entry which is preliminary data.</text>
</comment>
<sequence length="440" mass="51011">MKLNGVWELVDLPSDRAPVDCKWVFRKKTDSAGNIQRYKARLVAKGYTQIRGIDYGETFSPMVHMDSFRLLMAIAAKEDWEIEQLDVDTVFLNGDLSEEIYMRQPPGFEVKGEETKVCRLQKAIYGLKQASRAWFLKFDLCLKELGFHESTGDEKVYVKRTKDSVLVLLLYVDDILVLGDCKKENEAVKQQLKQKFKMKDLGAVETFLAVKVDRDRKKKTVRLSQKKYVEKLLQKFRMEDCKPSQVPMSPGEKLFTDGEQMDYSGSRELRYRELVGSLLYLMASTRPDICYAVISLSQFDNKYTDKHWQLLKRIVSWMSKKQSLTTVSTAEAEYVALFVTTRKLVKFARIVEEVSEKKLQDIPIMVDCQSAMKIASRPNFRSKTVHIPVHYHFVREKIDEKFISLYYLQMDEMTADMFTKALAAEKLVKHRTGLGLVDQV</sequence>
<dbReference type="CDD" id="cd09272">
    <property type="entry name" value="RNase_HI_RT_Ty1"/>
    <property type="match status" value="1"/>
</dbReference>
<dbReference type="PANTHER" id="PTHR11439:SF483">
    <property type="entry name" value="PEPTIDE SYNTHASE GLIP-LIKE, PUTATIVE (AFU_ORTHOLOGUE AFUA_3G12920)-RELATED"/>
    <property type="match status" value="1"/>
</dbReference>
<dbReference type="Pfam" id="PF07727">
    <property type="entry name" value="RVT_2"/>
    <property type="match status" value="1"/>
</dbReference>
<accession>A0ABD3GVF4</accession>
<organism evidence="2 3">
    <name type="scientific">Riccia sorocarpa</name>
    <dbReference type="NCBI Taxonomy" id="122646"/>
    <lineage>
        <taxon>Eukaryota</taxon>
        <taxon>Viridiplantae</taxon>
        <taxon>Streptophyta</taxon>
        <taxon>Embryophyta</taxon>
        <taxon>Marchantiophyta</taxon>
        <taxon>Marchantiopsida</taxon>
        <taxon>Marchantiidae</taxon>
        <taxon>Marchantiales</taxon>
        <taxon>Ricciaceae</taxon>
        <taxon>Riccia</taxon>
    </lineage>
</organism>
<dbReference type="InterPro" id="IPR013103">
    <property type="entry name" value="RVT_2"/>
</dbReference>
<dbReference type="PANTHER" id="PTHR11439">
    <property type="entry name" value="GAG-POL-RELATED RETROTRANSPOSON"/>
    <property type="match status" value="1"/>
</dbReference>
<keyword evidence="3" id="KW-1185">Reference proteome</keyword>
<name>A0ABD3GVF4_9MARC</name>
<reference evidence="2 3" key="1">
    <citation type="submission" date="2024-09" db="EMBL/GenBank/DDBJ databases">
        <title>Chromosome-scale assembly of Riccia sorocarpa.</title>
        <authorList>
            <person name="Paukszto L."/>
        </authorList>
    </citation>
    <scope>NUCLEOTIDE SEQUENCE [LARGE SCALE GENOMIC DNA]</scope>
    <source>
        <strain evidence="2">LP-2024</strain>
        <tissue evidence="2">Aerial parts of the thallus</tissue>
    </source>
</reference>
<feature type="domain" description="Reverse transcriptase Ty1/copia-type" evidence="1">
    <location>
        <begin position="4"/>
        <end position="249"/>
    </location>
</feature>
<evidence type="ECO:0000259" key="1">
    <source>
        <dbReference type="Pfam" id="PF07727"/>
    </source>
</evidence>
<dbReference type="InterPro" id="IPR043502">
    <property type="entry name" value="DNA/RNA_pol_sf"/>
</dbReference>